<gene>
    <name evidence="1" type="ORF">CSB93_0188</name>
</gene>
<evidence type="ECO:0000313" key="1">
    <source>
        <dbReference type="EMBL" id="AVK07795.1"/>
    </source>
</evidence>
<evidence type="ECO:0000313" key="2">
    <source>
        <dbReference type="Proteomes" id="UP000238390"/>
    </source>
</evidence>
<dbReference type="AlphaFoldDB" id="A0A2R3J0W1"/>
<dbReference type="Proteomes" id="UP000238390">
    <property type="component" value="Chromosome"/>
</dbReference>
<sequence length="40" mass="4413">MRQALNEKGPRVMPGLVVFRTRVSQANDQLYGSHDGSPSL</sequence>
<name>A0A2R3J0W1_9PSED</name>
<organism evidence="1 2">
    <name type="scientific">Pseudomonas paraeruginosa</name>
    <dbReference type="NCBI Taxonomy" id="2994495"/>
    <lineage>
        <taxon>Bacteria</taxon>
        <taxon>Pseudomonadati</taxon>
        <taxon>Pseudomonadota</taxon>
        <taxon>Gammaproteobacteria</taxon>
        <taxon>Pseudomonadales</taxon>
        <taxon>Pseudomonadaceae</taxon>
        <taxon>Pseudomonas</taxon>
    </lineage>
</organism>
<reference evidence="1 2" key="1">
    <citation type="submission" date="2018-02" db="EMBL/GenBank/DDBJ databases">
        <title>FDA/CDC Antimicrobial Resistant Isolate Bank Genome Sequencing.</title>
        <authorList>
            <person name="Benahmed F.H."/>
            <person name="Lutgring J.D."/>
            <person name="Yoo B."/>
            <person name="Machado M."/>
            <person name="Brown A."/>
            <person name="McAllister G."/>
            <person name="Perry A."/>
            <person name="Halpin A.L."/>
            <person name="Vavikolanu K."/>
            <person name="Ott S."/>
            <person name="Zhao X."/>
            <person name="Tallon L.J."/>
            <person name="Sadzewicz L."/>
            <person name="Aluvathingal J."/>
            <person name="Nadendla S."/>
            <person name="Voskania-kordi A."/>
            <person name="Simonyan V."/>
            <person name="Patel J."/>
            <person name="Shawar R.M."/>
        </authorList>
    </citation>
    <scope>NUCLEOTIDE SEQUENCE [LARGE SCALE GENOMIC DNA]</scope>
    <source>
        <strain evidence="1 2">AR_0356</strain>
    </source>
</reference>
<proteinExistence type="predicted"/>
<protein>
    <submittedName>
        <fullName evidence="1">Uncharacterized protein</fullName>
    </submittedName>
</protein>
<keyword evidence="2" id="KW-1185">Reference proteome</keyword>
<accession>A0A2R3J0W1</accession>
<dbReference type="EMBL" id="CP027169">
    <property type="protein sequence ID" value="AVK07795.1"/>
    <property type="molecule type" value="Genomic_DNA"/>
</dbReference>